<protein>
    <recommendedName>
        <fullName evidence="2">L-glutamate gamma-semialdehyde dehydrogenase</fullName>
        <ecNumber evidence="2">1.2.1.88</ecNumber>
    </recommendedName>
</protein>
<dbReference type="GO" id="GO:0010133">
    <property type="term" value="P:L-proline catabolic process to L-glutamate"/>
    <property type="evidence" value="ECO:0007669"/>
    <property type="project" value="InterPro"/>
</dbReference>
<evidence type="ECO:0000256" key="1">
    <source>
        <dbReference type="ARBA" id="ARBA00004786"/>
    </source>
</evidence>
<dbReference type="InterPro" id="IPR029510">
    <property type="entry name" value="Ald_DH_CS_GLU"/>
</dbReference>
<dbReference type="GO" id="GO:0003842">
    <property type="term" value="F:L-glutamate gamma-semialdehyde dehydrogenase activity"/>
    <property type="evidence" value="ECO:0007669"/>
    <property type="project" value="UniProtKB-EC"/>
</dbReference>
<feature type="domain" description="Proline dehydrogenase" evidence="11">
    <location>
        <begin position="149"/>
        <end position="444"/>
    </location>
</feature>
<reference evidence="12 13" key="1">
    <citation type="submission" date="2014-07" db="EMBL/GenBank/DDBJ databases">
        <authorList>
            <person name="McCorrison J."/>
            <person name="Sanka R."/>
            <person name="Torralba M."/>
            <person name="Gillis M."/>
            <person name="Haft D.H."/>
            <person name="Methe B."/>
            <person name="Sutton G."/>
            <person name="Nelson K.E."/>
        </authorList>
    </citation>
    <scope>NUCLEOTIDE SEQUENCE [LARGE SCALE GENOMIC DNA]</scope>
    <source>
        <strain evidence="12 13">DNF00011</strain>
    </source>
</reference>
<comment type="pathway">
    <text evidence="1">Amino-acid degradation; L-proline degradation into L-glutamate; L-glutamate from L-proline: step 2/2.</text>
</comment>
<proteinExistence type="inferred from homology"/>
<dbReference type="GO" id="GO:0004657">
    <property type="term" value="F:proline dehydrogenase activity"/>
    <property type="evidence" value="ECO:0007669"/>
    <property type="project" value="InterPro"/>
</dbReference>
<comment type="catalytic activity">
    <reaction evidence="5">
        <text>L-glutamate 5-semialdehyde + NAD(+) + H2O = L-glutamate + NADH + 2 H(+)</text>
        <dbReference type="Rhea" id="RHEA:30235"/>
        <dbReference type="ChEBI" id="CHEBI:15377"/>
        <dbReference type="ChEBI" id="CHEBI:15378"/>
        <dbReference type="ChEBI" id="CHEBI:29985"/>
        <dbReference type="ChEBI" id="CHEBI:57540"/>
        <dbReference type="ChEBI" id="CHEBI:57945"/>
        <dbReference type="ChEBI" id="CHEBI:58066"/>
        <dbReference type="EC" id="1.2.1.88"/>
    </reaction>
</comment>
<dbReference type="PANTHER" id="PTHR42862">
    <property type="entry name" value="DELTA-1-PYRROLINE-5-CARBOXYLATE DEHYDROGENASE 1, ISOFORM A-RELATED"/>
    <property type="match status" value="1"/>
</dbReference>
<dbReference type="RefSeq" id="WP_035756262.1">
    <property type="nucleotide sequence ID" value="NZ_JRNH01000019.1"/>
</dbReference>
<dbReference type="EC" id="1.2.1.88" evidence="2"/>
<evidence type="ECO:0000256" key="6">
    <source>
        <dbReference type="PIRSR" id="PIRSR000197-1"/>
    </source>
</evidence>
<dbReference type="Gene3D" id="3.40.605.10">
    <property type="entry name" value="Aldehyde Dehydrogenase, Chain A, domain 1"/>
    <property type="match status" value="1"/>
</dbReference>
<dbReference type="Gene3D" id="3.20.20.220">
    <property type="match status" value="1"/>
</dbReference>
<dbReference type="PIRSF" id="PIRSF000197">
    <property type="entry name" value="Bifunct_PutA"/>
    <property type="match status" value="1"/>
</dbReference>
<dbReference type="InterPro" id="IPR029041">
    <property type="entry name" value="FAD-linked_oxidoreductase-like"/>
</dbReference>
<dbReference type="PROSITE" id="PS00070">
    <property type="entry name" value="ALDEHYDE_DEHYDR_CYS"/>
    <property type="match status" value="1"/>
</dbReference>
<dbReference type="Pfam" id="PF00171">
    <property type="entry name" value="Aldedh"/>
    <property type="match status" value="1"/>
</dbReference>
<name>A0A095YDB1_9MICC</name>
<evidence type="ECO:0000256" key="5">
    <source>
        <dbReference type="ARBA" id="ARBA00048142"/>
    </source>
</evidence>
<evidence type="ECO:0000259" key="11">
    <source>
        <dbReference type="Pfam" id="PF01619"/>
    </source>
</evidence>
<dbReference type="PANTHER" id="PTHR42862:SF1">
    <property type="entry name" value="DELTA-1-PYRROLINE-5-CARBOXYLATE DEHYDROGENASE 2, ISOFORM A-RELATED"/>
    <property type="match status" value="1"/>
</dbReference>
<feature type="domain" description="Aldehyde dehydrogenase" evidence="10">
    <location>
        <begin position="532"/>
        <end position="963"/>
    </location>
</feature>
<dbReference type="SUPFAM" id="SSF53720">
    <property type="entry name" value="ALDH-like"/>
    <property type="match status" value="1"/>
</dbReference>
<dbReference type="GO" id="GO:0009898">
    <property type="term" value="C:cytoplasmic side of plasma membrane"/>
    <property type="evidence" value="ECO:0007669"/>
    <property type="project" value="TreeGrafter"/>
</dbReference>
<dbReference type="InterPro" id="IPR016160">
    <property type="entry name" value="Ald_DH_CS_CYS"/>
</dbReference>
<dbReference type="InterPro" id="IPR016162">
    <property type="entry name" value="Ald_DH_N"/>
</dbReference>
<gene>
    <name evidence="12" type="ORF">HMPREF2128_06295</name>
</gene>
<dbReference type="InterPro" id="IPR016161">
    <property type="entry name" value="Ald_DH/histidinol_DH"/>
</dbReference>
<dbReference type="PROSITE" id="PS00687">
    <property type="entry name" value="ALDEHYDE_DEHYDR_GLU"/>
    <property type="match status" value="1"/>
</dbReference>
<accession>A0A095YDB1</accession>
<keyword evidence="3 8" id="KW-0560">Oxidoreductase</keyword>
<evidence type="ECO:0000259" key="10">
    <source>
        <dbReference type="Pfam" id="PF00171"/>
    </source>
</evidence>
<dbReference type="InterPro" id="IPR025703">
    <property type="entry name" value="Bifunct_PutA"/>
</dbReference>
<feature type="region of interest" description="Disordered" evidence="9">
    <location>
        <begin position="488"/>
        <end position="507"/>
    </location>
</feature>
<dbReference type="SUPFAM" id="SSF51730">
    <property type="entry name" value="FAD-linked oxidoreductase"/>
    <property type="match status" value="1"/>
</dbReference>
<dbReference type="AlphaFoldDB" id="A0A095YDB1"/>
<dbReference type="InterPro" id="IPR050485">
    <property type="entry name" value="Proline_metab_enzyme"/>
</dbReference>
<feature type="active site" evidence="6">
    <location>
        <position position="775"/>
    </location>
</feature>
<dbReference type="Pfam" id="PF01619">
    <property type="entry name" value="Pro_dh"/>
    <property type="match status" value="1"/>
</dbReference>
<evidence type="ECO:0000256" key="3">
    <source>
        <dbReference type="ARBA" id="ARBA00023002"/>
    </source>
</evidence>
<keyword evidence="4" id="KW-0520">NAD</keyword>
<dbReference type="InterPro" id="IPR016163">
    <property type="entry name" value="Ald_DH_C"/>
</dbReference>
<feature type="active site" evidence="6 7">
    <location>
        <position position="741"/>
    </location>
</feature>
<dbReference type="InterPro" id="IPR015590">
    <property type="entry name" value="Aldehyde_DH_dom"/>
</dbReference>
<dbReference type="InterPro" id="IPR002872">
    <property type="entry name" value="Proline_DH_dom"/>
</dbReference>
<sequence>MTGRHTAESITRRPIAWHGPDMEGLIRPWDLTDEAVQQVRDWLTAARDYPVDKAAQQLAGVLSDPDGLDFTVGFVDRVIRTEDPAAAAKALNEIAAKVPAFLPWYLQSAVKAGGTLGKLAPRVVIPAARAALRNMVSHLIVDARPDKLTKAIKELRTEGIDLNINLLGEAILGEDQAAHRVKGTKELIERSDVDYVSIKVSATVAPHSPWAFDEAVTDIVEHLRPLYRAANNSSPRTFINLDMEEYKDLDLTLAVFTELLSEDEFTNTEAGIVLQAYLPDSYAAMKRLQRFAAERVANGGAPIKVRLVKGANLPMEQVEAQMRGWTQTVWSTKQLTDANYKAILDYALTQDHVKNVRLGIAGHNLFDIALHLHLMRARGIEPGGKDVEFEMLLGMASQQAQAVRQDVGRLLLYTPVVKPDEFDVAISYLVRRLEEGATEDNFMSEVFNLDEEPAAFKQEEERFRESVSILSEWTEAPVPRRFQDRNKEDFTQPTWDGTFTNEPDTDPDLAWNRLWGGDILKNIPTSTLGTDTVAAAKVKDTTRLNEVYDAAQKAADVWQGLTPDQRADVLHRAGDKMKARRADLLEVMGSEAGKTLAQGDPEVSEAIDFCNYYAEQARNLGAIAGAEPVMDKVTLVTPPWNFPVAIPTGSTISALAAGSAVVIKPARASIRCGAVLTECIWQALDEAGLPREILQLIDASSRDLGDAMITDERVGRVILTGAYETAQAFHEMRPGLPLFAETSGKNAIIVTPSADYDLAAKDIVDSAFGHAGQKCSAASLVILVGQAARSERLYRQIVDAANSLVVGYPENPESIMGPVIEEPGEKLRRGLTQLEPGQNWVLKPEPLDDSGKLFSPGIRAGVKPGSEFHLTEYFGPVTGIMHAESLEEAVQWVNQIDYGLTSGIHSLDAEEIRYWQQHIEAGNLYINRGITGAIVQRQPFGGWKKSAVGTGTKAGGPNYVPSMLRWEDSEHGLGPADREVIVSTPHYSMLVHTFNEEPRAWLEKALAQDAKDSEFFEGLQDATGLDVEVNGLRYRPVKVRIRVATIEEADLVLLARVVAAGWRVLRSVTDRIGTGAKQRMEVSLPDEAPIGIADAYRQLGAAVVIEDEEAWLETCRQLSANPDGSRVRLIGREGTEEMDALVQATREATTQAPDLAVNAHPVTRSGRIEMLPFVREQSVTMTAHRYGTVNKLASEALGDVTRK</sequence>
<organism evidence="12 13">
    <name type="scientific">Pseudoglutamicibacter albus DNF00011</name>
    <dbReference type="NCBI Taxonomy" id="1401063"/>
    <lineage>
        <taxon>Bacteria</taxon>
        <taxon>Bacillati</taxon>
        <taxon>Actinomycetota</taxon>
        <taxon>Actinomycetes</taxon>
        <taxon>Micrococcales</taxon>
        <taxon>Micrococcaceae</taxon>
        <taxon>Pseudoglutamicibacter</taxon>
    </lineage>
</organism>
<evidence type="ECO:0000256" key="2">
    <source>
        <dbReference type="ARBA" id="ARBA00012884"/>
    </source>
</evidence>
<dbReference type="EMBL" id="JRNH01000019">
    <property type="protein sequence ID" value="KGF20228.1"/>
    <property type="molecule type" value="Genomic_DNA"/>
</dbReference>
<evidence type="ECO:0000256" key="8">
    <source>
        <dbReference type="RuleBase" id="RU003345"/>
    </source>
</evidence>
<comment type="similarity">
    <text evidence="8">Belongs to the aldehyde dehydrogenase family.</text>
</comment>
<evidence type="ECO:0000256" key="4">
    <source>
        <dbReference type="ARBA" id="ARBA00023027"/>
    </source>
</evidence>
<evidence type="ECO:0000256" key="7">
    <source>
        <dbReference type="PROSITE-ProRule" id="PRU10007"/>
    </source>
</evidence>
<feature type="compositionally biased region" description="Polar residues" evidence="9">
    <location>
        <begin position="491"/>
        <end position="502"/>
    </location>
</feature>
<evidence type="ECO:0000313" key="13">
    <source>
        <dbReference type="Proteomes" id="UP000053528"/>
    </source>
</evidence>
<evidence type="ECO:0000256" key="9">
    <source>
        <dbReference type="SAM" id="MobiDB-lite"/>
    </source>
</evidence>
<evidence type="ECO:0000313" key="12">
    <source>
        <dbReference type="EMBL" id="KGF20228.1"/>
    </source>
</evidence>
<dbReference type="GO" id="GO:0003700">
    <property type="term" value="F:DNA-binding transcription factor activity"/>
    <property type="evidence" value="ECO:0007669"/>
    <property type="project" value="InterPro"/>
</dbReference>
<dbReference type="Proteomes" id="UP000053528">
    <property type="component" value="Unassembled WGS sequence"/>
</dbReference>
<comment type="caution">
    <text evidence="12">The sequence shown here is derived from an EMBL/GenBank/DDBJ whole genome shotgun (WGS) entry which is preliminary data.</text>
</comment>
<dbReference type="Gene3D" id="3.40.309.10">
    <property type="entry name" value="Aldehyde Dehydrogenase, Chain A, domain 2"/>
    <property type="match status" value="1"/>
</dbReference>